<protein>
    <recommendedName>
        <fullName evidence="1">Enoyl reductase (ER) domain-containing protein</fullName>
    </recommendedName>
</protein>
<dbReference type="InterPro" id="IPR011032">
    <property type="entry name" value="GroES-like_sf"/>
</dbReference>
<dbReference type="SUPFAM" id="SSF50129">
    <property type="entry name" value="GroES-like"/>
    <property type="match status" value="1"/>
</dbReference>
<dbReference type="Proteomes" id="UP001205105">
    <property type="component" value="Unassembled WGS sequence"/>
</dbReference>
<organism evidence="2 3">
    <name type="scientific">Chlorella ohadii</name>
    <dbReference type="NCBI Taxonomy" id="2649997"/>
    <lineage>
        <taxon>Eukaryota</taxon>
        <taxon>Viridiplantae</taxon>
        <taxon>Chlorophyta</taxon>
        <taxon>core chlorophytes</taxon>
        <taxon>Trebouxiophyceae</taxon>
        <taxon>Chlorellales</taxon>
        <taxon>Chlorellaceae</taxon>
        <taxon>Chlorella clade</taxon>
        <taxon>Chlorella</taxon>
    </lineage>
</organism>
<gene>
    <name evidence="2" type="ORF">COHA_004238</name>
</gene>
<dbReference type="PANTHER" id="PTHR11695">
    <property type="entry name" value="ALCOHOL DEHYDROGENASE RELATED"/>
    <property type="match status" value="1"/>
</dbReference>
<name>A0AAD5DTE2_9CHLO</name>
<dbReference type="EMBL" id="JADXDR010000056">
    <property type="protein sequence ID" value="KAI7842038.1"/>
    <property type="molecule type" value="Genomic_DNA"/>
</dbReference>
<evidence type="ECO:0000259" key="1">
    <source>
        <dbReference type="SMART" id="SM00829"/>
    </source>
</evidence>
<dbReference type="CDD" id="cd08267">
    <property type="entry name" value="MDR1"/>
    <property type="match status" value="1"/>
</dbReference>
<dbReference type="Pfam" id="PF08240">
    <property type="entry name" value="ADH_N"/>
    <property type="match status" value="1"/>
</dbReference>
<dbReference type="Gene3D" id="3.90.180.10">
    <property type="entry name" value="Medium-chain alcohol dehydrogenases, catalytic domain"/>
    <property type="match status" value="1"/>
</dbReference>
<dbReference type="PANTHER" id="PTHR11695:SF648">
    <property type="entry name" value="ZINC-BINDING OXIDOREDUCTASE"/>
    <property type="match status" value="1"/>
</dbReference>
<dbReference type="Gene3D" id="3.40.50.720">
    <property type="entry name" value="NAD(P)-binding Rossmann-like Domain"/>
    <property type="match status" value="1"/>
</dbReference>
<sequence>MRAVRMEKRGPAKEALVFHANHRLPQRQPNQVLLAAAATSVAAGDWKMRSGFAPIPLKLPKILGEDVSGVVLEAPTGSKFKRGDRVFGCTGQVLKSGEPFGTNAEFVAAEESVLALIPAGVSFQEAASVPVSGLTAWQALAPAMPLAGKRVLVHGGAGGVGSFAIQAGWAIAKAQGAHVTTTCSGRNVEFVTRQLGADVAIDYTQAPWEASPGATAAPFDHIVDTIGGSYERASLRLLSKGGSFANLGASGPGVDKVSVWGIVGMLLGAMWRSMLGAVRLGPPYKFVMQDCTASKGLDQIAALMAEGKVKVHLDKVFTLEELAAAHEYAEQGHVRGKVAVTICDDPAARWLAAS</sequence>
<comment type="caution">
    <text evidence="2">The sequence shown here is derived from an EMBL/GenBank/DDBJ whole genome shotgun (WGS) entry which is preliminary data.</text>
</comment>
<feature type="domain" description="Enoyl reductase (ER)" evidence="1">
    <location>
        <begin position="12"/>
        <end position="340"/>
    </location>
</feature>
<dbReference type="GO" id="GO:0016491">
    <property type="term" value="F:oxidoreductase activity"/>
    <property type="evidence" value="ECO:0007669"/>
    <property type="project" value="InterPro"/>
</dbReference>
<keyword evidence="3" id="KW-1185">Reference proteome</keyword>
<dbReference type="SUPFAM" id="SSF51735">
    <property type="entry name" value="NAD(P)-binding Rossmann-fold domains"/>
    <property type="match status" value="1"/>
</dbReference>
<proteinExistence type="predicted"/>
<evidence type="ECO:0000313" key="2">
    <source>
        <dbReference type="EMBL" id="KAI7842038.1"/>
    </source>
</evidence>
<dbReference type="InterPro" id="IPR050700">
    <property type="entry name" value="YIM1/Zinc_Alcohol_DH_Fams"/>
</dbReference>
<accession>A0AAD5DTE2</accession>
<dbReference type="Pfam" id="PF13602">
    <property type="entry name" value="ADH_zinc_N_2"/>
    <property type="match status" value="1"/>
</dbReference>
<dbReference type="InterPro" id="IPR013154">
    <property type="entry name" value="ADH-like_N"/>
</dbReference>
<dbReference type="InterPro" id="IPR036291">
    <property type="entry name" value="NAD(P)-bd_dom_sf"/>
</dbReference>
<evidence type="ECO:0000313" key="3">
    <source>
        <dbReference type="Proteomes" id="UP001205105"/>
    </source>
</evidence>
<dbReference type="InterPro" id="IPR020843">
    <property type="entry name" value="ER"/>
</dbReference>
<dbReference type="AlphaFoldDB" id="A0AAD5DTE2"/>
<dbReference type="SMART" id="SM00829">
    <property type="entry name" value="PKS_ER"/>
    <property type="match status" value="1"/>
</dbReference>
<reference evidence="2" key="1">
    <citation type="submission" date="2020-11" db="EMBL/GenBank/DDBJ databases">
        <title>Chlorella ohadii genome sequencing and assembly.</title>
        <authorList>
            <person name="Murik O."/>
            <person name="Treves H."/>
            <person name="Kedem I."/>
            <person name="Shotland Y."/>
            <person name="Kaplan A."/>
        </authorList>
    </citation>
    <scope>NUCLEOTIDE SEQUENCE</scope>
    <source>
        <strain evidence="2">1</strain>
    </source>
</reference>